<dbReference type="SUPFAM" id="SSF57850">
    <property type="entry name" value="RING/U-box"/>
    <property type="match status" value="1"/>
</dbReference>
<keyword evidence="3" id="KW-0862">Zinc</keyword>
<dbReference type="EMBL" id="JH711584">
    <property type="protein sequence ID" value="EIW77035.1"/>
    <property type="molecule type" value="Genomic_DNA"/>
</dbReference>
<dbReference type="AlphaFoldDB" id="A0A5M3MEK4"/>
<evidence type="ECO:0000256" key="3">
    <source>
        <dbReference type="ARBA" id="ARBA00022833"/>
    </source>
</evidence>
<dbReference type="KEGG" id="cput:CONPUDRAFT_146147"/>
<keyword evidence="8" id="KW-1185">Reference proteome</keyword>
<evidence type="ECO:0000256" key="1">
    <source>
        <dbReference type="ARBA" id="ARBA00022723"/>
    </source>
</evidence>
<dbReference type="InterPro" id="IPR013083">
    <property type="entry name" value="Znf_RING/FYVE/PHD"/>
</dbReference>
<organism evidence="7 8">
    <name type="scientific">Coniophora puteana (strain RWD-64-598)</name>
    <name type="common">Brown rot fungus</name>
    <dbReference type="NCBI Taxonomy" id="741705"/>
    <lineage>
        <taxon>Eukaryota</taxon>
        <taxon>Fungi</taxon>
        <taxon>Dikarya</taxon>
        <taxon>Basidiomycota</taxon>
        <taxon>Agaricomycotina</taxon>
        <taxon>Agaricomycetes</taxon>
        <taxon>Agaricomycetidae</taxon>
        <taxon>Boletales</taxon>
        <taxon>Coniophorineae</taxon>
        <taxon>Coniophoraceae</taxon>
        <taxon>Coniophora</taxon>
    </lineage>
</organism>
<dbReference type="InterPro" id="IPR018957">
    <property type="entry name" value="Znf_C3HC4_RING-type"/>
</dbReference>
<dbReference type="GO" id="GO:0008270">
    <property type="term" value="F:zinc ion binding"/>
    <property type="evidence" value="ECO:0007669"/>
    <property type="project" value="UniProtKB-KW"/>
</dbReference>
<dbReference type="RefSeq" id="XP_007772490.1">
    <property type="nucleotide sequence ID" value="XM_007774300.1"/>
</dbReference>
<dbReference type="OrthoDB" id="6105938at2759"/>
<sequence>MGLSTLEPSARSMRLMSDYGTDAEEDAEKLRHEMVRGARVTFVDVDDQSTESDSESAICDYLDHSVHSMTRASTVASNRCTVGDNPHLSILTEADADVQNHGRSRSNSPVPQQHEETSSLRSSTPDSVGVSASVAPQGCDEDADQLSSPTPSECGSVRDLINLGGDGDTRSESPDAAADGGGGVRPHSPDGQDESVSALAVVDGNAVSGANPLRPGLDPGPVPPPRWMSASPAPDSPCSTSSFDILSRSSSPSSPFSSSSVVLITAESLPLFARENRPYLVASSGPEGPRSESSTPLLLSPVASSIDMPPSHLAFDRPLMRPPGVVDDRTEECSVSQCACESESVSVAETAPPAAGSRLSVHCRMCGRDPCEEVTATMCGHLFCKQCITEEVIAHSACPVCKHAVLLYCLFPIDLAI</sequence>
<name>A0A5M3MEK4_CONPW</name>
<comment type="caution">
    <text evidence="7">The sequence shown here is derived from an EMBL/GenBank/DDBJ whole genome shotgun (WGS) entry which is preliminary data.</text>
</comment>
<dbReference type="InterPro" id="IPR001841">
    <property type="entry name" value="Znf_RING"/>
</dbReference>
<dbReference type="PROSITE" id="PS00518">
    <property type="entry name" value="ZF_RING_1"/>
    <property type="match status" value="1"/>
</dbReference>
<dbReference type="GeneID" id="19202162"/>
<reference evidence="8" key="1">
    <citation type="journal article" date="2012" name="Science">
        <title>The Paleozoic origin of enzymatic lignin decomposition reconstructed from 31 fungal genomes.</title>
        <authorList>
            <person name="Floudas D."/>
            <person name="Binder M."/>
            <person name="Riley R."/>
            <person name="Barry K."/>
            <person name="Blanchette R.A."/>
            <person name="Henrissat B."/>
            <person name="Martinez A.T."/>
            <person name="Otillar R."/>
            <person name="Spatafora J.W."/>
            <person name="Yadav J.S."/>
            <person name="Aerts A."/>
            <person name="Benoit I."/>
            <person name="Boyd A."/>
            <person name="Carlson A."/>
            <person name="Copeland A."/>
            <person name="Coutinho P.M."/>
            <person name="de Vries R.P."/>
            <person name="Ferreira P."/>
            <person name="Findley K."/>
            <person name="Foster B."/>
            <person name="Gaskell J."/>
            <person name="Glotzer D."/>
            <person name="Gorecki P."/>
            <person name="Heitman J."/>
            <person name="Hesse C."/>
            <person name="Hori C."/>
            <person name="Igarashi K."/>
            <person name="Jurgens J.A."/>
            <person name="Kallen N."/>
            <person name="Kersten P."/>
            <person name="Kohler A."/>
            <person name="Kuees U."/>
            <person name="Kumar T.K.A."/>
            <person name="Kuo A."/>
            <person name="LaButti K."/>
            <person name="Larrondo L.F."/>
            <person name="Lindquist E."/>
            <person name="Ling A."/>
            <person name="Lombard V."/>
            <person name="Lucas S."/>
            <person name="Lundell T."/>
            <person name="Martin R."/>
            <person name="McLaughlin D.J."/>
            <person name="Morgenstern I."/>
            <person name="Morin E."/>
            <person name="Murat C."/>
            <person name="Nagy L.G."/>
            <person name="Nolan M."/>
            <person name="Ohm R.A."/>
            <person name="Patyshakuliyeva A."/>
            <person name="Rokas A."/>
            <person name="Ruiz-Duenas F.J."/>
            <person name="Sabat G."/>
            <person name="Salamov A."/>
            <person name="Samejima M."/>
            <person name="Schmutz J."/>
            <person name="Slot J.C."/>
            <person name="St John F."/>
            <person name="Stenlid J."/>
            <person name="Sun H."/>
            <person name="Sun S."/>
            <person name="Syed K."/>
            <person name="Tsang A."/>
            <person name="Wiebenga A."/>
            <person name="Young D."/>
            <person name="Pisabarro A."/>
            <person name="Eastwood D.C."/>
            <person name="Martin F."/>
            <person name="Cullen D."/>
            <person name="Grigoriev I.V."/>
            <person name="Hibbett D.S."/>
        </authorList>
    </citation>
    <scope>NUCLEOTIDE SEQUENCE [LARGE SCALE GENOMIC DNA]</scope>
    <source>
        <strain evidence="8">RWD-64-598 SS2</strain>
    </source>
</reference>
<feature type="region of interest" description="Disordered" evidence="5">
    <location>
        <begin position="207"/>
        <end position="259"/>
    </location>
</feature>
<keyword evidence="2 4" id="KW-0863">Zinc-finger</keyword>
<keyword evidence="1" id="KW-0479">Metal-binding</keyword>
<evidence type="ECO:0000259" key="6">
    <source>
        <dbReference type="PROSITE" id="PS50089"/>
    </source>
</evidence>
<feature type="compositionally biased region" description="Low complexity" evidence="5">
    <location>
        <begin position="239"/>
        <end position="259"/>
    </location>
</feature>
<gene>
    <name evidence="7" type="ORF">CONPUDRAFT_146147</name>
</gene>
<evidence type="ECO:0000313" key="7">
    <source>
        <dbReference type="EMBL" id="EIW77035.1"/>
    </source>
</evidence>
<evidence type="ECO:0000313" key="8">
    <source>
        <dbReference type="Proteomes" id="UP000053558"/>
    </source>
</evidence>
<accession>A0A5M3MEK4</accession>
<dbReference type="PROSITE" id="PS50089">
    <property type="entry name" value="ZF_RING_2"/>
    <property type="match status" value="1"/>
</dbReference>
<dbReference type="InterPro" id="IPR017907">
    <property type="entry name" value="Znf_RING_CS"/>
</dbReference>
<evidence type="ECO:0000256" key="5">
    <source>
        <dbReference type="SAM" id="MobiDB-lite"/>
    </source>
</evidence>
<dbReference type="Proteomes" id="UP000053558">
    <property type="component" value="Unassembled WGS sequence"/>
</dbReference>
<feature type="region of interest" description="Disordered" evidence="5">
    <location>
        <begin position="99"/>
        <end position="194"/>
    </location>
</feature>
<evidence type="ECO:0000256" key="2">
    <source>
        <dbReference type="ARBA" id="ARBA00022771"/>
    </source>
</evidence>
<evidence type="ECO:0000256" key="4">
    <source>
        <dbReference type="PROSITE-ProRule" id="PRU00175"/>
    </source>
</evidence>
<dbReference type="Pfam" id="PF00097">
    <property type="entry name" value="zf-C3HC4"/>
    <property type="match status" value="1"/>
</dbReference>
<dbReference type="Gene3D" id="3.30.40.10">
    <property type="entry name" value="Zinc/RING finger domain, C3HC4 (zinc finger)"/>
    <property type="match status" value="1"/>
</dbReference>
<proteinExistence type="predicted"/>
<protein>
    <recommendedName>
        <fullName evidence="6">RING-type domain-containing protein</fullName>
    </recommendedName>
</protein>
<feature type="domain" description="RING-type" evidence="6">
    <location>
        <begin position="363"/>
        <end position="402"/>
    </location>
</feature>